<dbReference type="Proteomes" id="UP000191901">
    <property type="component" value="Chromosome"/>
</dbReference>
<dbReference type="OrthoDB" id="506149at2"/>
<reference evidence="1 2" key="1">
    <citation type="journal article" date="2016" name="Biochim. Biophys. Acta">
        <title>Characterization of red-shifted phycobilisomes isolated from the chlorophyll f-containing cyanobacterium Halomicronema hongdechloris.</title>
        <authorList>
            <person name="Li Y."/>
            <person name="Lin Y."/>
            <person name="Garvey C.J."/>
            <person name="Birch D."/>
            <person name="Corkery R.W."/>
            <person name="Loughlin P.C."/>
            <person name="Scheer H."/>
            <person name="Willows R.D."/>
            <person name="Chen M."/>
        </authorList>
    </citation>
    <scope>NUCLEOTIDE SEQUENCE [LARGE SCALE GENOMIC DNA]</scope>
    <source>
        <strain evidence="1 2">C2206</strain>
    </source>
</reference>
<dbReference type="KEGG" id="hhg:XM38_014340"/>
<accession>A0A1Z3HJN4</accession>
<keyword evidence="2" id="KW-1185">Reference proteome</keyword>
<dbReference type="AlphaFoldDB" id="A0A1Z3HJN4"/>
<evidence type="ECO:0000313" key="2">
    <source>
        <dbReference type="Proteomes" id="UP000191901"/>
    </source>
</evidence>
<dbReference type="EMBL" id="CP021983">
    <property type="protein sequence ID" value="ASC70495.1"/>
    <property type="molecule type" value="Genomic_DNA"/>
</dbReference>
<sequence length="254" mass="29665">MLVFIIAIKSAQVSKSWKLVEGLFERTIKSVCSQTSNQFRVIAVCHEKPKVEFEHANLTYLPVDFPIPDSVEVQRVDRRRKHLAGLLHAAKFNPTHTMYVDADDCVSKHLANFVSSYPDNYGWFFRQGYVYPEGEKVLYLNRKNFHEWCGTSNIIRYDLHKLPPSTDDDFIDYSYYHNSHKHIVEIMLKQGTPLLPLPFIGSIYSVMHSDNNRNFRKIIFPDHIAFRFKACLFNYRPLTAKFRSEFGLYSVSAE</sequence>
<organism evidence="1 2">
    <name type="scientific">Halomicronema hongdechloris C2206</name>
    <dbReference type="NCBI Taxonomy" id="1641165"/>
    <lineage>
        <taxon>Bacteria</taxon>
        <taxon>Bacillati</taxon>
        <taxon>Cyanobacteriota</taxon>
        <taxon>Cyanophyceae</taxon>
        <taxon>Nodosilineales</taxon>
        <taxon>Nodosilineaceae</taxon>
        <taxon>Halomicronema</taxon>
    </lineage>
</organism>
<name>A0A1Z3HJN4_9CYAN</name>
<evidence type="ECO:0008006" key="3">
    <source>
        <dbReference type="Google" id="ProtNLM"/>
    </source>
</evidence>
<protein>
    <recommendedName>
        <fullName evidence="3">Glycosyltransferase family 2 protein</fullName>
    </recommendedName>
</protein>
<proteinExistence type="predicted"/>
<gene>
    <name evidence="1" type="ORF">XM38_014340</name>
</gene>
<evidence type="ECO:0000313" key="1">
    <source>
        <dbReference type="EMBL" id="ASC70495.1"/>
    </source>
</evidence>